<keyword evidence="3" id="KW-0804">Transcription</keyword>
<accession>A0A2T0TGB8</accession>
<evidence type="ECO:0000313" key="6">
    <source>
        <dbReference type="EMBL" id="PRY44742.1"/>
    </source>
</evidence>
<evidence type="ECO:0000256" key="2">
    <source>
        <dbReference type="ARBA" id="ARBA00023125"/>
    </source>
</evidence>
<dbReference type="Proteomes" id="UP000239494">
    <property type="component" value="Unassembled WGS sequence"/>
</dbReference>
<proteinExistence type="predicted"/>
<reference evidence="6 7" key="1">
    <citation type="submission" date="2018-03" db="EMBL/GenBank/DDBJ databases">
        <title>Genomic Encyclopedia of Archaeal and Bacterial Type Strains, Phase II (KMG-II): from individual species to whole genera.</title>
        <authorList>
            <person name="Goeker M."/>
        </authorList>
    </citation>
    <scope>NUCLEOTIDE SEQUENCE [LARGE SCALE GENOMIC DNA]</scope>
    <source>
        <strain evidence="6 7">DSM 44720</strain>
    </source>
</reference>
<dbReference type="Gene3D" id="1.10.357.10">
    <property type="entry name" value="Tetracycline Repressor, domain 2"/>
    <property type="match status" value="1"/>
</dbReference>
<protein>
    <submittedName>
        <fullName evidence="6">TetR family transcriptional regulator</fullName>
    </submittedName>
</protein>
<dbReference type="GO" id="GO:0003677">
    <property type="term" value="F:DNA binding"/>
    <property type="evidence" value="ECO:0007669"/>
    <property type="project" value="UniProtKB-UniRule"/>
</dbReference>
<dbReference type="RefSeq" id="WP_106186334.1">
    <property type="nucleotide sequence ID" value="NZ_PVTF01000002.1"/>
</dbReference>
<dbReference type="InterPro" id="IPR036271">
    <property type="entry name" value="Tet_transcr_reg_TetR-rel_C_sf"/>
</dbReference>
<keyword evidence="2 4" id="KW-0238">DNA-binding</keyword>
<dbReference type="PANTHER" id="PTHR47506:SF3">
    <property type="entry name" value="HTH-TYPE TRANSCRIPTIONAL REGULATOR LMRA"/>
    <property type="match status" value="1"/>
</dbReference>
<evidence type="ECO:0000256" key="4">
    <source>
        <dbReference type="PROSITE-ProRule" id="PRU00335"/>
    </source>
</evidence>
<organism evidence="6 7">
    <name type="scientific">Umezawaea tangerina</name>
    <dbReference type="NCBI Taxonomy" id="84725"/>
    <lineage>
        <taxon>Bacteria</taxon>
        <taxon>Bacillati</taxon>
        <taxon>Actinomycetota</taxon>
        <taxon>Actinomycetes</taxon>
        <taxon>Pseudonocardiales</taxon>
        <taxon>Pseudonocardiaceae</taxon>
        <taxon>Umezawaea</taxon>
    </lineage>
</organism>
<evidence type="ECO:0000256" key="3">
    <source>
        <dbReference type="ARBA" id="ARBA00023163"/>
    </source>
</evidence>
<feature type="domain" description="HTH tetR-type" evidence="5">
    <location>
        <begin position="6"/>
        <end position="66"/>
    </location>
</feature>
<evidence type="ECO:0000259" key="5">
    <source>
        <dbReference type="PROSITE" id="PS50977"/>
    </source>
</evidence>
<dbReference type="Pfam" id="PF00440">
    <property type="entry name" value="TetR_N"/>
    <property type="match status" value="1"/>
</dbReference>
<dbReference type="OrthoDB" id="4567939at2"/>
<keyword evidence="1" id="KW-0805">Transcription regulation</keyword>
<gene>
    <name evidence="6" type="ORF">CLV43_102307</name>
</gene>
<dbReference type="EMBL" id="PVTF01000002">
    <property type="protein sequence ID" value="PRY44742.1"/>
    <property type="molecule type" value="Genomic_DNA"/>
</dbReference>
<comment type="caution">
    <text evidence="6">The sequence shown here is derived from an EMBL/GenBank/DDBJ whole genome shotgun (WGS) entry which is preliminary data.</text>
</comment>
<evidence type="ECO:0000256" key="1">
    <source>
        <dbReference type="ARBA" id="ARBA00023015"/>
    </source>
</evidence>
<feature type="DNA-binding region" description="H-T-H motif" evidence="4">
    <location>
        <begin position="29"/>
        <end position="48"/>
    </location>
</feature>
<dbReference type="InterPro" id="IPR009057">
    <property type="entry name" value="Homeodomain-like_sf"/>
</dbReference>
<sequence length="190" mass="19472">MAVKGDETRARLVGAARTLVEAKGYHGTGLNEVLALADAPRGSLYHHFPGGKDQLVGAAITAAGREVDDVVADLVAGTPTSKDLVLGLLDALADRMVAADFTKGCPVATVALEVAATNDDLQALCGGVYAGWQRALADALRVDGHGSAEADDLAATVLALVEGALVLARAGRSRVPVEQVGRRIARLLDA</sequence>
<name>A0A2T0TGB8_9PSEU</name>
<evidence type="ECO:0000313" key="7">
    <source>
        <dbReference type="Proteomes" id="UP000239494"/>
    </source>
</evidence>
<dbReference type="PROSITE" id="PS50977">
    <property type="entry name" value="HTH_TETR_2"/>
    <property type="match status" value="1"/>
</dbReference>
<dbReference type="AlphaFoldDB" id="A0A2T0TGB8"/>
<dbReference type="Pfam" id="PF21993">
    <property type="entry name" value="TetR_C_13_2"/>
    <property type="match status" value="1"/>
</dbReference>
<keyword evidence="7" id="KW-1185">Reference proteome</keyword>
<dbReference type="SUPFAM" id="SSF46689">
    <property type="entry name" value="Homeodomain-like"/>
    <property type="match status" value="1"/>
</dbReference>
<dbReference type="SUPFAM" id="SSF48498">
    <property type="entry name" value="Tetracyclin repressor-like, C-terminal domain"/>
    <property type="match status" value="1"/>
</dbReference>
<dbReference type="InterPro" id="IPR001647">
    <property type="entry name" value="HTH_TetR"/>
</dbReference>
<dbReference type="PANTHER" id="PTHR47506">
    <property type="entry name" value="TRANSCRIPTIONAL REGULATORY PROTEIN"/>
    <property type="match status" value="1"/>
</dbReference>
<dbReference type="InterPro" id="IPR054156">
    <property type="entry name" value="YxaF_TetR_C"/>
</dbReference>